<keyword evidence="8" id="KW-0732">Signal</keyword>
<feature type="transmembrane region" description="Helical" evidence="7">
    <location>
        <begin position="196"/>
        <end position="219"/>
    </location>
</feature>
<name>A0A1Y1IC76_KLENI</name>
<dbReference type="InterPro" id="IPR032675">
    <property type="entry name" value="LRR_dom_sf"/>
</dbReference>
<evidence type="ECO:0000256" key="3">
    <source>
        <dbReference type="ARBA" id="ARBA00022692"/>
    </source>
</evidence>
<reference evidence="10 11" key="1">
    <citation type="journal article" date="2014" name="Nat. Commun.">
        <title>Klebsormidium flaccidum genome reveals primary factors for plant terrestrial adaptation.</title>
        <authorList>
            <person name="Hori K."/>
            <person name="Maruyama F."/>
            <person name="Fujisawa T."/>
            <person name="Togashi T."/>
            <person name="Yamamoto N."/>
            <person name="Seo M."/>
            <person name="Sato S."/>
            <person name="Yamada T."/>
            <person name="Mori H."/>
            <person name="Tajima N."/>
            <person name="Moriyama T."/>
            <person name="Ikeuchi M."/>
            <person name="Watanabe M."/>
            <person name="Wada H."/>
            <person name="Kobayashi K."/>
            <person name="Saito M."/>
            <person name="Masuda T."/>
            <person name="Sasaki-Sekimoto Y."/>
            <person name="Mashiguchi K."/>
            <person name="Awai K."/>
            <person name="Shimojima M."/>
            <person name="Masuda S."/>
            <person name="Iwai M."/>
            <person name="Nobusawa T."/>
            <person name="Narise T."/>
            <person name="Kondo S."/>
            <person name="Saito H."/>
            <person name="Sato R."/>
            <person name="Murakawa M."/>
            <person name="Ihara Y."/>
            <person name="Oshima-Yamada Y."/>
            <person name="Ohtaka K."/>
            <person name="Satoh M."/>
            <person name="Sonobe K."/>
            <person name="Ishii M."/>
            <person name="Ohtani R."/>
            <person name="Kanamori-Sato M."/>
            <person name="Honoki R."/>
            <person name="Miyazaki D."/>
            <person name="Mochizuki H."/>
            <person name="Umetsu J."/>
            <person name="Higashi K."/>
            <person name="Shibata D."/>
            <person name="Kamiya Y."/>
            <person name="Sato N."/>
            <person name="Nakamura Y."/>
            <person name="Tabata S."/>
            <person name="Ida S."/>
            <person name="Kurokawa K."/>
            <person name="Ohta H."/>
        </authorList>
    </citation>
    <scope>NUCLEOTIDE SEQUENCE [LARGE SCALE GENOMIC DNA]</scope>
    <source>
        <strain evidence="10 11">NIES-2285</strain>
    </source>
</reference>
<comment type="subcellular location">
    <subcellularLocation>
        <location evidence="1">Membrane</location>
    </subcellularLocation>
</comment>
<gene>
    <name evidence="10" type="ORF">KFL_004070050</name>
</gene>
<dbReference type="SUPFAM" id="SSF52058">
    <property type="entry name" value="L domain-like"/>
    <property type="match status" value="1"/>
</dbReference>
<evidence type="ECO:0000259" key="9">
    <source>
        <dbReference type="Pfam" id="PF08263"/>
    </source>
</evidence>
<dbReference type="EMBL" id="DF237356">
    <property type="protein sequence ID" value="GAQ88183.1"/>
    <property type="molecule type" value="Genomic_DNA"/>
</dbReference>
<evidence type="ECO:0000256" key="7">
    <source>
        <dbReference type="SAM" id="Phobius"/>
    </source>
</evidence>
<protein>
    <recommendedName>
        <fullName evidence="9">Leucine-rich repeat-containing N-terminal plant-type domain-containing protein</fullName>
    </recommendedName>
</protein>
<dbReference type="PANTHER" id="PTHR48007">
    <property type="entry name" value="LEUCINE-RICH REPEAT RECEPTOR-LIKE PROTEIN KINASE PXC1"/>
    <property type="match status" value="1"/>
</dbReference>
<feature type="domain" description="Leucine-rich repeat-containing N-terminal plant-type" evidence="9">
    <location>
        <begin position="34"/>
        <end position="69"/>
    </location>
</feature>
<accession>A0A1Y1IC76</accession>
<sequence>MDGFKHVDLRSKWLWALVLAVVGLPVATAQVTQAEVSALAQFRSFIVDPYNHLASWAGENPCLYQGVACGGIEAGAFGATDAVSEINLSNLNLTGTISPALLNVTNLKILNVSHNYFYGPMPTGLQNLTSLSIIDMSYNNLDGTVPLGLLLKSGVTLLVNDNPSLCDPRITSCENPPDGPLPQTFSHGDDGLSGGAIFGIIVAILLIGGAAAGGAFYYLKVHRKKKQSSLNFERFTGMGVAEGEQY</sequence>
<keyword evidence="6 7" id="KW-0472">Membrane</keyword>
<dbReference type="Gene3D" id="3.80.10.10">
    <property type="entry name" value="Ribonuclease Inhibitor"/>
    <property type="match status" value="1"/>
</dbReference>
<dbReference type="AlphaFoldDB" id="A0A1Y1IC76"/>
<evidence type="ECO:0000256" key="1">
    <source>
        <dbReference type="ARBA" id="ARBA00004370"/>
    </source>
</evidence>
<dbReference type="Pfam" id="PF08263">
    <property type="entry name" value="LRRNT_2"/>
    <property type="match status" value="1"/>
</dbReference>
<evidence type="ECO:0000256" key="5">
    <source>
        <dbReference type="ARBA" id="ARBA00022989"/>
    </source>
</evidence>
<dbReference type="PANTHER" id="PTHR48007:SF4">
    <property type="entry name" value="LEUCINE-RICH REPEAT RECEPTOR-LIKE PROTEIN KINASE PXC1"/>
    <property type="match status" value="1"/>
</dbReference>
<keyword evidence="2" id="KW-0433">Leucine-rich repeat</keyword>
<dbReference type="OrthoDB" id="687555at2759"/>
<proteinExistence type="predicted"/>
<evidence type="ECO:0000256" key="2">
    <source>
        <dbReference type="ARBA" id="ARBA00022614"/>
    </source>
</evidence>
<dbReference type="InterPro" id="IPR046959">
    <property type="entry name" value="PRK1-6/SRF4-like"/>
</dbReference>
<dbReference type="Proteomes" id="UP000054558">
    <property type="component" value="Unassembled WGS sequence"/>
</dbReference>
<dbReference type="OMA" id="NNFPQAN"/>
<dbReference type="InterPro" id="IPR001611">
    <property type="entry name" value="Leu-rich_rpt"/>
</dbReference>
<evidence type="ECO:0000256" key="8">
    <source>
        <dbReference type="SAM" id="SignalP"/>
    </source>
</evidence>
<dbReference type="Pfam" id="PF00560">
    <property type="entry name" value="LRR_1"/>
    <property type="match status" value="1"/>
</dbReference>
<evidence type="ECO:0000256" key="4">
    <source>
        <dbReference type="ARBA" id="ARBA00022737"/>
    </source>
</evidence>
<feature type="chain" id="PRO_5012056039" description="Leucine-rich repeat-containing N-terminal plant-type domain-containing protein" evidence="8">
    <location>
        <begin position="30"/>
        <end position="246"/>
    </location>
</feature>
<evidence type="ECO:0000313" key="10">
    <source>
        <dbReference type="EMBL" id="GAQ88183.1"/>
    </source>
</evidence>
<keyword evidence="11" id="KW-1185">Reference proteome</keyword>
<evidence type="ECO:0000313" key="11">
    <source>
        <dbReference type="Proteomes" id="UP000054558"/>
    </source>
</evidence>
<dbReference type="InterPro" id="IPR013210">
    <property type="entry name" value="LRR_N_plant-typ"/>
</dbReference>
<keyword evidence="5 7" id="KW-1133">Transmembrane helix</keyword>
<organism evidence="10 11">
    <name type="scientific">Klebsormidium nitens</name>
    <name type="common">Green alga</name>
    <name type="synonym">Ulothrix nitens</name>
    <dbReference type="NCBI Taxonomy" id="105231"/>
    <lineage>
        <taxon>Eukaryota</taxon>
        <taxon>Viridiplantae</taxon>
        <taxon>Streptophyta</taxon>
        <taxon>Klebsormidiophyceae</taxon>
        <taxon>Klebsormidiales</taxon>
        <taxon>Klebsormidiaceae</taxon>
        <taxon>Klebsormidium</taxon>
    </lineage>
</organism>
<dbReference type="GO" id="GO:0016020">
    <property type="term" value="C:membrane"/>
    <property type="evidence" value="ECO:0007669"/>
    <property type="project" value="UniProtKB-SubCell"/>
</dbReference>
<evidence type="ECO:0000256" key="6">
    <source>
        <dbReference type="ARBA" id="ARBA00023136"/>
    </source>
</evidence>
<feature type="signal peptide" evidence="8">
    <location>
        <begin position="1"/>
        <end position="29"/>
    </location>
</feature>
<dbReference type="STRING" id="105231.A0A1Y1IC76"/>
<keyword evidence="3 7" id="KW-0812">Transmembrane</keyword>
<dbReference type="FunFam" id="3.80.10.10:FF:000129">
    <property type="entry name" value="Leucine-rich repeat receptor-like kinase"/>
    <property type="match status" value="1"/>
</dbReference>
<keyword evidence="4" id="KW-0677">Repeat</keyword>